<keyword evidence="5 10" id="KW-0808">Transferase</keyword>
<sequence>MEKELHYLSKRLEKPGTPFAAIVGGSKLSTKFDLIESLLEKVNILILGGGLIFTFYKAQNLSVGFSLVEDHMIGSALSLISKAKKKGVSIMLPDDVVIADKFSPAAKSEVVPSAKIPDNRMGLDIGKRAISSFEELETAKTILWNGPMGVSEYDKFATGTKAIAKKLAELSGTGVETIVVGSDTVAAVRKMRLADKMSHISMGGFASLEFLEGVPLPGVMALDDDTIG</sequence>
<keyword evidence="8" id="KW-0067">ATP-binding</keyword>
<comment type="cofactor">
    <cofactor evidence="2">
        <name>Mg(2+)</name>
        <dbReference type="ChEBI" id="CHEBI:18420"/>
    </cofactor>
</comment>
<dbReference type="RefSeq" id="XP_016505875.1">
    <property type="nucleotide sequence ID" value="XM_016650389.1"/>
</dbReference>
<dbReference type="AlphaFoldDB" id="A0A1S4CXJ4"/>
<evidence type="ECO:0000256" key="11">
    <source>
        <dbReference type="RuleBase" id="RU000696"/>
    </source>
</evidence>
<dbReference type="InterPro" id="IPR015824">
    <property type="entry name" value="Phosphoglycerate_kinase_N"/>
</dbReference>
<dbReference type="SMR" id="A0A1S4CXJ4"/>
<evidence type="ECO:0000256" key="5">
    <source>
        <dbReference type="ARBA" id="ARBA00022679"/>
    </source>
</evidence>
<dbReference type="PRINTS" id="PR00477">
    <property type="entry name" value="PHGLYCKINASE"/>
</dbReference>
<dbReference type="KEGG" id="nta:107823697"/>
<dbReference type="GO" id="GO:0006096">
    <property type="term" value="P:glycolytic process"/>
    <property type="evidence" value="ECO:0007669"/>
    <property type="project" value="InterPro"/>
</dbReference>
<evidence type="ECO:0000256" key="1">
    <source>
        <dbReference type="ARBA" id="ARBA00000642"/>
    </source>
</evidence>
<dbReference type="InterPro" id="IPR036043">
    <property type="entry name" value="Phosphoglycerate_kinase_sf"/>
</dbReference>
<comment type="similarity">
    <text evidence="3 10">Belongs to the phosphoglycerate kinase family.</text>
</comment>
<organism evidence="12">
    <name type="scientific">Nicotiana tabacum</name>
    <name type="common">Common tobacco</name>
    <dbReference type="NCBI Taxonomy" id="4097"/>
    <lineage>
        <taxon>Eukaryota</taxon>
        <taxon>Viridiplantae</taxon>
        <taxon>Streptophyta</taxon>
        <taxon>Embryophyta</taxon>
        <taxon>Tracheophyta</taxon>
        <taxon>Spermatophyta</taxon>
        <taxon>Magnoliopsida</taxon>
        <taxon>eudicotyledons</taxon>
        <taxon>Gunneridae</taxon>
        <taxon>Pentapetalae</taxon>
        <taxon>asterids</taxon>
        <taxon>lamiids</taxon>
        <taxon>Solanales</taxon>
        <taxon>Solanaceae</taxon>
        <taxon>Nicotianoideae</taxon>
        <taxon>Nicotianeae</taxon>
        <taxon>Nicotiana</taxon>
    </lineage>
</organism>
<protein>
    <recommendedName>
        <fullName evidence="4 10">Phosphoglycerate kinase</fullName>
        <ecNumber evidence="4 10">2.7.2.3</ecNumber>
    </recommendedName>
</protein>
<evidence type="ECO:0000256" key="9">
    <source>
        <dbReference type="ARBA" id="ARBA00022842"/>
    </source>
</evidence>
<comment type="catalytic activity">
    <reaction evidence="1 10">
        <text>(2R)-3-phosphoglycerate + ATP = (2R)-3-phospho-glyceroyl phosphate + ADP</text>
        <dbReference type="Rhea" id="RHEA:14801"/>
        <dbReference type="ChEBI" id="CHEBI:30616"/>
        <dbReference type="ChEBI" id="CHEBI:57604"/>
        <dbReference type="ChEBI" id="CHEBI:58272"/>
        <dbReference type="ChEBI" id="CHEBI:456216"/>
        <dbReference type="EC" id="2.7.2.3"/>
    </reaction>
</comment>
<dbReference type="STRING" id="4097.A0A1S4CXJ4"/>
<dbReference type="Pfam" id="PF00162">
    <property type="entry name" value="PGK"/>
    <property type="match status" value="1"/>
</dbReference>
<evidence type="ECO:0000256" key="7">
    <source>
        <dbReference type="ARBA" id="ARBA00022777"/>
    </source>
</evidence>
<reference evidence="12" key="1">
    <citation type="submission" date="2025-08" db="UniProtKB">
        <authorList>
            <consortium name="RefSeq"/>
        </authorList>
    </citation>
    <scope>IDENTIFICATION</scope>
</reference>
<comment type="subunit">
    <text evidence="11">Monomer.</text>
</comment>
<dbReference type="OMA" id="DFRCINE"/>
<dbReference type="EC" id="2.7.2.3" evidence="4 10"/>
<dbReference type="GO" id="GO:0004618">
    <property type="term" value="F:phosphoglycerate kinase activity"/>
    <property type="evidence" value="ECO:0007669"/>
    <property type="project" value="UniProtKB-EC"/>
</dbReference>
<evidence type="ECO:0000256" key="10">
    <source>
        <dbReference type="RuleBase" id="RU000532"/>
    </source>
</evidence>
<dbReference type="InterPro" id="IPR001576">
    <property type="entry name" value="Phosphoglycerate_kinase"/>
</dbReference>
<evidence type="ECO:0000256" key="4">
    <source>
        <dbReference type="ARBA" id="ARBA00013061"/>
    </source>
</evidence>
<keyword evidence="9" id="KW-0460">Magnesium</keyword>
<dbReference type="FunFam" id="3.40.50.1260:FF:000007">
    <property type="entry name" value="Phosphoglycerate kinase"/>
    <property type="match status" value="1"/>
</dbReference>
<name>A0A1S4CXJ4_TOBAC</name>
<evidence type="ECO:0000256" key="3">
    <source>
        <dbReference type="ARBA" id="ARBA00008982"/>
    </source>
</evidence>
<proteinExistence type="inferred from homology"/>
<gene>
    <name evidence="12" type="primary">LOC107823697</name>
</gene>
<dbReference type="PANTHER" id="PTHR11406">
    <property type="entry name" value="PHOSPHOGLYCERATE KINASE"/>
    <property type="match status" value="1"/>
</dbReference>
<evidence type="ECO:0000313" key="12">
    <source>
        <dbReference type="RefSeq" id="XP_016505875.1"/>
    </source>
</evidence>
<keyword evidence="7 10" id="KW-0418">Kinase</keyword>
<dbReference type="GO" id="GO:0005524">
    <property type="term" value="F:ATP binding"/>
    <property type="evidence" value="ECO:0007669"/>
    <property type="project" value="UniProtKB-KW"/>
</dbReference>
<dbReference type="SUPFAM" id="SSF53748">
    <property type="entry name" value="Phosphoglycerate kinase"/>
    <property type="match status" value="1"/>
</dbReference>
<evidence type="ECO:0000256" key="6">
    <source>
        <dbReference type="ARBA" id="ARBA00022741"/>
    </source>
</evidence>
<evidence type="ECO:0000256" key="8">
    <source>
        <dbReference type="ARBA" id="ARBA00022840"/>
    </source>
</evidence>
<dbReference type="Gene3D" id="3.40.50.1260">
    <property type="entry name" value="Phosphoglycerate kinase, N-terminal domain"/>
    <property type="match status" value="1"/>
</dbReference>
<keyword evidence="6" id="KW-0547">Nucleotide-binding</keyword>
<dbReference type="OrthoDB" id="275353at2759"/>
<evidence type="ECO:0000256" key="2">
    <source>
        <dbReference type="ARBA" id="ARBA00001946"/>
    </source>
</evidence>
<dbReference type="PANTHER" id="PTHR11406:SF27">
    <property type="entry name" value="PHOSPHOGLYCERATE KINASE 3, CYTOSOLIC"/>
    <property type="match status" value="1"/>
</dbReference>
<dbReference type="PaxDb" id="4097-A0A1S4CXJ4"/>
<accession>A0A1S4CXJ4</accession>